<dbReference type="SUPFAM" id="SSF64484">
    <property type="entry name" value="beta and beta-prime subunits of DNA dependent RNA-polymerase"/>
    <property type="match status" value="1"/>
</dbReference>
<evidence type="ECO:0000313" key="2">
    <source>
        <dbReference type="EMBL" id="ACO37267.1"/>
    </source>
</evidence>
<feature type="non-terminal residue" evidence="2">
    <location>
        <position position="153"/>
    </location>
</feature>
<dbReference type="AlphaFoldDB" id="C1KDG9"/>
<dbReference type="GO" id="GO:0003677">
    <property type="term" value="F:DNA binding"/>
    <property type="evidence" value="ECO:0007669"/>
    <property type="project" value="InterPro"/>
</dbReference>
<evidence type="ECO:0000259" key="1">
    <source>
        <dbReference type="Pfam" id="PF00623"/>
    </source>
</evidence>
<accession>C1KDG9</accession>
<feature type="domain" description="RNA polymerase alpha subunit" evidence="1">
    <location>
        <begin position="72"/>
        <end position="133"/>
    </location>
</feature>
<dbReference type="EMBL" id="FJ816094">
    <property type="protein sequence ID" value="ACO37267.1"/>
    <property type="molecule type" value="Genomic_DNA"/>
</dbReference>
<dbReference type="Gene3D" id="2.40.40.20">
    <property type="match status" value="1"/>
</dbReference>
<keyword evidence="2" id="KW-0934">Plastid</keyword>
<keyword evidence="2" id="KW-0150">Chloroplast</keyword>
<name>C1KDG9_9ASPA</name>
<geneLocation type="chloroplast" evidence="2"/>
<dbReference type="GO" id="GO:0006351">
    <property type="term" value="P:DNA-templated transcription"/>
    <property type="evidence" value="ECO:0007669"/>
    <property type="project" value="InterPro"/>
</dbReference>
<organism evidence="2">
    <name type="scientific">Vanilla albida</name>
    <dbReference type="NCBI Taxonomy" id="631449"/>
    <lineage>
        <taxon>Eukaryota</taxon>
        <taxon>Viridiplantae</taxon>
        <taxon>Streptophyta</taxon>
        <taxon>Embryophyta</taxon>
        <taxon>Tracheophyta</taxon>
        <taxon>Spermatophyta</taxon>
        <taxon>Magnoliopsida</taxon>
        <taxon>Liliopsida</taxon>
        <taxon>Asparagales</taxon>
        <taxon>Orchidaceae</taxon>
        <taxon>Vanilloideae</taxon>
        <taxon>Vanilleae</taxon>
        <taxon>Vanilla</taxon>
    </lineage>
</organism>
<proteinExistence type="predicted"/>
<dbReference type="InterPro" id="IPR000722">
    <property type="entry name" value="RNA_pol_asu"/>
</dbReference>
<gene>
    <name evidence="2" type="primary">rpoC1</name>
</gene>
<feature type="non-terminal residue" evidence="2">
    <location>
        <position position="1"/>
    </location>
</feature>
<sequence length="153" mass="17389">WERVDYSGAFRHCRGSFAFITSMWITSRNSNRALPNICNSWFNQTTCRFQHSDCSKQNSGKRTHCMGKYFAKLCRGILIVLNRAPTPAWIRHTGVPTHFSGGACYLFTPISIVRAFNADFDGDQMAVHVPLSSGRLKQKLVILMFSSYDLCLQ</sequence>
<protein>
    <submittedName>
        <fullName evidence="2">RNA polymerase C</fullName>
    </submittedName>
</protein>
<dbReference type="GO" id="GO:0003899">
    <property type="term" value="F:DNA-directed RNA polymerase activity"/>
    <property type="evidence" value="ECO:0007669"/>
    <property type="project" value="InterPro"/>
</dbReference>
<reference evidence="2" key="1">
    <citation type="submission" date="2009-03" db="EMBL/GenBank/DDBJ databases">
        <title>DNA barcoding of genus Vanilla in Thailand.</title>
        <authorList>
            <person name="Tanee T."/>
            <person name="Chaveerach A."/>
            <person name="Sudmoon R."/>
            <person name="Mokkamul P."/>
        </authorList>
    </citation>
    <scope>NUCLEOTIDE SEQUENCE</scope>
</reference>
<dbReference type="Pfam" id="PF00623">
    <property type="entry name" value="RNA_pol_Rpb1_2"/>
    <property type="match status" value="1"/>
</dbReference>